<proteinExistence type="predicted"/>
<evidence type="ECO:0000313" key="2">
    <source>
        <dbReference type="Proteomes" id="UP001454036"/>
    </source>
</evidence>
<evidence type="ECO:0000313" key="1">
    <source>
        <dbReference type="EMBL" id="GAA0153059.1"/>
    </source>
</evidence>
<dbReference type="Proteomes" id="UP001454036">
    <property type="component" value="Unassembled WGS sequence"/>
</dbReference>
<accession>A0AAV3PMW7</accession>
<dbReference type="EMBL" id="BAABME010002106">
    <property type="protein sequence ID" value="GAA0153059.1"/>
    <property type="molecule type" value="Genomic_DNA"/>
</dbReference>
<protein>
    <submittedName>
        <fullName evidence="1">Uncharacterized protein</fullName>
    </submittedName>
</protein>
<name>A0AAV3PMW7_LITER</name>
<gene>
    <name evidence="1" type="ORF">LIER_11383</name>
</gene>
<comment type="caution">
    <text evidence="1">The sequence shown here is derived from an EMBL/GenBank/DDBJ whole genome shotgun (WGS) entry which is preliminary data.</text>
</comment>
<reference evidence="1 2" key="1">
    <citation type="submission" date="2024-01" db="EMBL/GenBank/DDBJ databases">
        <title>The complete chloroplast genome sequence of Lithospermum erythrorhizon: insights into the phylogenetic relationship among Boraginaceae species and the maternal lineages of purple gromwells.</title>
        <authorList>
            <person name="Okada T."/>
            <person name="Watanabe K."/>
        </authorList>
    </citation>
    <scope>NUCLEOTIDE SEQUENCE [LARGE SCALE GENOMIC DNA]</scope>
</reference>
<sequence length="187" mass="21130">MSKEECITEGRKSQFVLCGGQSGCRVELTDRGAPLIPMVEFNYFQGEAFHRWWSSANRNVRPFACGRTQLDESSSGRGPIEVEGLLEVEDLLDEGLLEAEDLLVKGLHEVDGLLVEGLLEVEELLDRGPPRGRGPSWSRALCEFLQNKERGLYLPDYILTPNISILWIKCIKHVYKSRRVNEPTSLL</sequence>
<organism evidence="1 2">
    <name type="scientific">Lithospermum erythrorhizon</name>
    <name type="common">Purple gromwell</name>
    <name type="synonym">Lithospermum officinale var. erythrorhizon</name>
    <dbReference type="NCBI Taxonomy" id="34254"/>
    <lineage>
        <taxon>Eukaryota</taxon>
        <taxon>Viridiplantae</taxon>
        <taxon>Streptophyta</taxon>
        <taxon>Embryophyta</taxon>
        <taxon>Tracheophyta</taxon>
        <taxon>Spermatophyta</taxon>
        <taxon>Magnoliopsida</taxon>
        <taxon>eudicotyledons</taxon>
        <taxon>Gunneridae</taxon>
        <taxon>Pentapetalae</taxon>
        <taxon>asterids</taxon>
        <taxon>lamiids</taxon>
        <taxon>Boraginales</taxon>
        <taxon>Boraginaceae</taxon>
        <taxon>Boraginoideae</taxon>
        <taxon>Lithospermeae</taxon>
        <taxon>Lithospermum</taxon>
    </lineage>
</organism>
<keyword evidence="2" id="KW-1185">Reference proteome</keyword>
<dbReference type="AlphaFoldDB" id="A0AAV3PMW7"/>